<feature type="region of interest" description="Disordered" evidence="1">
    <location>
        <begin position="21"/>
        <end position="60"/>
    </location>
</feature>
<accession>A0ABV3VQ65</accession>
<proteinExistence type="predicted"/>
<organism evidence="2 3">
    <name type="scientific">Lysinibacillus xylanilyticus</name>
    <dbReference type="NCBI Taxonomy" id="582475"/>
    <lineage>
        <taxon>Bacteria</taxon>
        <taxon>Bacillati</taxon>
        <taxon>Bacillota</taxon>
        <taxon>Bacilli</taxon>
        <taxon>Bacillales</taxon>
        <taxon>Bacillaceae</taxon>
        <taxon>Lysinibacillus</taxon>
    </lineage>
</organism>
<evidence type="ECO:0008006" key="4">
    <source>
        <dbReference type="Google" id="ProtNLM"/>
    </source>
</evidence>
<feature type="compositionally biased region" description="Polar residues" evidence="1">
    <location>
        <begin position="51"/>
        <end position="60"/>
    </location>
</feature>
<sequence>MIILTKEKRNNLELDQVELGSDLSPDDLDVREENDLTKEQKNNSSKEKQCNENTSSKRNK</sequence>
<name>A0ABV3VQ65_9BACI</name>
<protein>
    <recommendedName>
        <fullName evidence="4">Multidrug transporter</fullName>
    </recommendedName>
</protein>
<reference evidence="2 3" key="1">
    <citation type="submission" date="2024-07" db="EMBL/GenBank/DDBJ databases">
        <title>Characterization of a bacterium isolated from hydrolysated instant sea cucumber by whole-genome sequencing and metabolomics.</title>
        <authorList>
            <person name="Luo X."/>
            <person name="Zhang Z."/>
            <person name="Zheng Z."/>
            <person name="Zhang W."/>
            <person name="Ming T."/>
            <person name="Jiao L."/>
            <person name="Su X."/>
            <person name="Kong F."/>
            <person name="Xu J."/>
        </authorList>
    </citation>
    <scope>NUCLEOTIDE SEQUENCE [LARGE SCALE GENOMIC DNA]</scope>
    <source>
        <strain evidence="2 3">XL-2024</strain>
    </source>
</reference>
<dbReference type="RefSeq" id="WP_368635164.1">
    <property type="nucleotide sequence ID" value="NZ_JBFRHK010000001.1"/>
</dbReference>
<evidence type="ECO:0000256" key="1">
    <source>
        <dbReference type="SAM" id="MobiDB-lite"/>
    </source>
</evidence>
<feature type="compositionally biased region" description="Basic and acidic residues" evidence="1">
    <location>
        <begin position="31"/>
        <end position="50"/>
    </location>
</feature>
<evidence type="ECO:0000313" key="2">
    <source>
        <dbReference type="EMBL" id="MEX3743520.1"/>
    </source>
</evidence>
<comment type="caution">
    <text evidence="2">The sequence shown here is derived from an EMBL/GenBank/DDBJ whole genome shotgun (WGS) entry which is preliminary data.</text>
</comment>
<dbReference type="EMBL" id="JBFRHK010000001">
    <property type="protein sequence ID" value="MEX3743520.1"/>
    <property type="molecule type" value="Genomic_DNA"/>
</dbReference>
<keyword evidence="3" id="KW-1185">Reference proteome</keyword>
<dbReference type="Proteomes" id="UP001558534">
    <property type="component" value="Unassembled WGS sequence"/>
</dbReference>
<evidence type="ECO:0000313" key="3">
    <source>
        <dbReference type="Proteomes" id="UP001558534"/>
    </source>
</evidence>
<gene>
    <name evidence="2" type="ORF">AB1300_00060</name>
</gene>